<proteinExistence type="predicted"/>
<evidence type="ECO:0000313" key="2">
    <source>
        <dbReference type="Proteomes" id="UP000467305"/>
    </source>
</evidence>
<dbReference type="InterPro" id="IPR036590">
    <property type="entry name" value="SRAP-like"/>
</dbReference>
<dbReference type="Proteomes" id="UP000467305">
    <property type="component" value="Unassembled WGS sequence"/>
</dbReference>
<dbReference type="SUPFAM" id="SSF143081">
    <property type="entry name" value="BB1717-like"/>
    <property type="match status" value="1"/>
</dbReference>
<name>A0A7J5AQ57_9FLAO</name>
<reference evidence="1 2" key="1">
    <citation type="submission" date="2019-09" db="EMBL/GenBank/DDBJ databases">
        <authorList>
            <person name="Cao W.R."/>
        </authorList>
    </citation>
    <scope>NUCLEOTIDE SEQUENCE [LARGE SCALE GENOMIC DNA]</scope>
    <source>
        <strain evidence="2">a4</strain>
    </source>
</reference>
<dbReference type="OrthoDB" id="9782620at2"/>
<protein>
    <submittedName>
        <fullName evidence="1">SOS response-associated peptidase</fullName>
    </submittedName>
</protein>
<sequence length="77" mass="9167">MFKEIHNSPNNKGNYHMPIILDPSDEYEWLHCNNNTDIVKTLLHTFAKEPIETYSVSQDIFKRVDSNRQDILKKVEY</sequence>
<comment type="caution">
    <text evidence="1">The sequence shown here is derived from an EMBL/GenBank/DDBJ whole genome shotgun (WGS) entry which is preliminary data.</text>
</comment>
<dbReference type="RefSeq" id="WP_150898996.1">
    <property type="nucleotide sequence ID" value="NZ_WAAU01000008.1"/>
</dbReference>
<evidence type="ECO:0000313" key="1">
    <source>
        <dbReference type="EMBL" id="KAB1159751.1"/>
    </source>
</evidence>
<accession>A0A7J5AQ57</accession>
<gene>
    <name evidence="1" type="ORF">F7018_05430</name>
</gene>
<dbReference type="AlphaFoldDB" id="A0A7J5AQ57"/>
<dbReference type="Gene3D" id="3.90.1680.10">
    <property type="entry name" value="SOS response associated peptidase-like"/>
    <property type="match status" value="1"/>
</dbReference>
<dbReference type="EMBL" id="WAAU01000008">
    <property type="protein sequence ID" value="KAB1159751.1"/>
    <property type="molecule type" value="Genomic_DNA"/>
</dbReference>
<organism evidence="1 2">
    <name type="scientific">Tenacibaculum aiptasiae</name>
    <dbReference type="NCBI Taxonomy" id="426481"/>
    <lineage>
        <taxon>Bacteria</taxon>
        <taxon>Pseudomonadati</taxon>
        <taxon>Bacteroidota</taxon>
        <taxon>Flavobacteriia</taxon>
        <taxon>Flavobacteriales</taxon>
        <taxon>Flavobacteriaceae</taxon>
        <taxon>Tenacibaculum</taxon>
    </lineage>
</organism>
<keyword evidence="2" id="KW-1185">Reference proteome</keyword>